<organism evidence="1 2">
    <name type="scientific">Aureobasidium mustum</name>
    <dbReference type="NCBI Taxonomy" id="2773714"/>
    <lineage>
        <taxon>Eukaryota</taxon>
        <taxon>Fungi</taxon>
        <taxon>Dikarya</taxon>
        <taxon>Ascomycota</taxon>
        <taxon>Pezizomycotina</taxon>
        <taxon>Dothideomycetes</taxon>
        <taxon>Dothideomycetidae</taxon>
        <taxon>Dothideales</taxon>
        <taxon>Saccotheciaceae</taxon>
        <taxon>Aureobasidium</taxon>
    </lineage>
</organism>
<reference evidence="1" key="1">
    <citation type="submission" date="2020-06" db="EMBL/GenBank/DDBJ databases">
        <authorList>
            <person name="Onetto C."/>
        </authorList>
    </citation>
    <scope>NUCLEOTIDE SEQUENCE</scope>
</reference>
<evidence type="ECO:0000313" key="1">
    <source>
        <dbReference type="EMBL" id="CAD0088615.1"/>
    </source>
</evidence>
<protein>
    <submittedName>
        <fullName evidence="1">Uncharacterized protein</fullName>
    </submittedName>
</protein>
<dbReference type="AlphaFoldDB" id="A0A9N8PBD5"/>
<keyword evidence="2" id="KW-1185">Reference proteome</keyword>
<proteinExistence type="predicted"/>
<dbReference type="Proteomes" id="UP000714618">
    <property type="component" value="Unassembled WGS sequence"/>
</dbReference>
<gene>
    <name evidence="1" type="ORF">AWRI4233_LOCUS1825</name>
</gene>
<dbReference type="EMBL" id="CAIJEO010000003">
    <property type="protein sequence ID" value="CAD0088615.1"/>
    <property type="molecule type" value="Genomic_DNA"/>
</dbReference>
<comment type="caution">
    <text evidence="1">The sequence shown here is derived from an EMBL/GenBank/DDBJ whole genome shotgun (WGS) entry which is preliminary data.</text>
</comment>
<sequence length="66" mass="7705">MLDFLLFVKSMPSDVVESKLEPMLHLFTNQANLNYLPNSINHPLDHCDLGHQLNGYSWLSNFYSFF</sequence>
<accession>A0A9N8PBD5</accession>
<evidence type="ECO:0000313" key="2">
    <source>
        <dbReference type="Proteomes" id="UP000714618"/>
    </source>
</evidence>
<name>A0A9N8PBD5_9PEZI</name>